<evidence type="ECO:0000259" key="1">
    <source>
        <dbReference type="Pfam" id="PF03205"/>
    </source>
</evidence>
<dbReference type="HOGENOM" id="CLU_068199_2_2_2"/>
<reference evidence="2 3" key="1">
    <citation type="submission" date="2012-01" db="EMBL/GenBank/DDBJ databases">
        <title>Improved High-Quality Draft sequence of Metallosphaera yellowstonensis MK1.</title>
        <authorList>
            <consortium name="US DOE Joint Genome Institute"/>
            <person name="Lucas S."/>
            <person name="Han J."/>
            <person name="Cheng J.-F."/>
            <person name="Goodwin L."/>
            <person name="Pitluck S."/>
            <person name="Peters L."/>
            <person name="Teshima H."/>
            <person name="Detter J.C."/>
            <person name="Han C."/>
            <person name="Tapia R."/>
            <person name="Land M."/>
            <person name="Hauser L."/>
            <person name="Kyrpides N."/>
            <person name="Kozubal M."/>
            <person name="Macur R.E."/>
            <person name="Jay Z."/>
            <person name="Inskeep W."/>
            <person name="Woyke T."/>
        </authorList>
    </citation>
    <scope>NUCLEOTIDE SEQUENCE [LARGE SCALE GENOMIC DNA]</scope>
    <source>
        <strain evidence="2 3">MK1</strain>
    </source>
</reference>
<dbReference type="GO" id="GO:0006777">
    <property type="term" value="P:Mo-molybdopterin cofactor biosynthetic process"/>
    <property type="evidence" value="ECO:0007669"/>
    <property type="project" value="InterPro"/>
</dbReference>
<organism evidence="2 3">
    <name type="scientific">Metallosphaera yellowstonensis MK1</name>
    <dbReference type="NCBI Taxonomy" id="671065"/>
    <lineage>
        <taxon>Archaea</taxon>
        <taxon>Thermoproteota</taxon>
        <taxon>Thermoprotei</taxon>
        <taxon>Sulfolobales</taxon>
        <taxon>Sulfolobaceae</taxon>
        <taxon>Metallosphaera</taxon>
    </lineage>
</organism>
<keyword evidence="3" id="KW-1185">Reference proteome</keyword>
<evidence type="ECO:0000313" key="2">
    <source>
        <dbReference type="EMBL" id="EHP68675.1"/>
    </source>
</evidence>
<dbReference type="Gene3D" id="3.40.50.300">
    <property type="entry name" value="P-loop containing nucleotide triphosphate hydrolases"/>
    <property type="match status" value="1"/>
</dbReference>
<dbReference type="Proteomes" id="UP000003980">
    <property type="component" value="Unassembled WGS sequence"/>
</dbReference>
<name>H2C949_9CREN</name>
<dbReference type="SUPFAM" id="SSF52540">
    <property type="entry name" value="P-loop containing nucleoside triphosphate hydrolases"/>
    <property type="match status" value="1"/>
</dbReference>
<feature type="domain" description="Molybdopterin-guanine dinucleotide biosynthesis protein B (MobB)" evidence="1">
    <location>
        <begin position="5"/>
        <end position="109"/>
    </location>
</feature>
<dbReference type="EMBL" id="JH597770">
    <property type="protein sequence ID" value="EHP68675.1"/>
    <property type="molecule type" value="Genomic_DNA"/>
</dbReference>
<dbReference type="PANTHER" id="PTHR40072">
    <property type="entry name" value="MOLYBDOPTERIN-GUANINE DINUCLEOTIDE BIOSYNTHESIS ADAPTER PROTEIN-RELATED"/>
    <property type="match status" value="1"/>
</dbReference>
<dbReference type="STRING" id="671065.MetMK1DRAFT_00031200"/>
<dbReference type="InterPro" id="IPR027417">
    <property type="entry name" value="P-loop_NTPase"/>
</dbReference>
<dbReference type="Pfam" id="PF03205">
    <property type="entry name" value="MobB"/>
    <property type="match status" value="1"/>
</dbReference>
<accession>H2C949</accession>
<sequence length="162" mass="18544">MNCVYQVVGRKDSGKTLTIEIAARKLKEMGYTVAVVKHTHHVINPDSKDTARFMRSGADVVILHSNDCMWFWECKETEYLDLIPADVVLIEGFESVNLGNKFVIERPEDAESIAREIVNRAESCSSDIPLMIRGVNPEKRKKLIFYKLMKKWGVKEVKLLET</sequence>
<dbReference type="eggNOG" id="arCOG00532">
    <property type="taxonomic scope" value="Archaea"/>
</dbReference>
<proteinExistence type="predicted"/>
<evidence type="ECO:0000313" key="3">
    <source>
        <dbReference type="Proteomes" id="UP000003980"/>
    </source>
</evidence>
<dbReference type="NCBIfam" id="TIGR00176">
    <property type="entry name" value="mobB"/>
    <property type="match status" value="1"/>
</dbReference>
<dbReference type="GO" id="GO:0005525">
    <property type="term" value="F:GTP binding"/>
    <property type="evidence" value="ECO:0007669"/>
    <property type="project" value="InterPro"/>
</dbReference>
<dbReference type="InterPro" id="IPR004435">
    <property type="entry name" value="MobB_dom"/>
</dbReference>
<protein>
    <submittedName>
        <fullName evidence="2">Molybdopterin-guanine dinucleotide biosynthesis protein MobB</fullName>
    </submittedName>
</protein>
<gene>
    <name evidence="2" type="ORF">MetMK1DRAFT_00031200</name>
</gene>
<dbReference type="OrthoDB" id="9014at2157"/>
<dbReference type="PANTHER" id="PTHR40072:SF1">
    <property type="entry name" value="MOLYBDOPTERIN-GUANINE DINUCLEOTIDE BIOSYNTHESIS ADAPTER PROTEIN"/>
    <property type="match status" value="1"/>
</dbReference>
<dbReference type="InterPro" id="IPR052539">
    <property type="entry name" value="MGD_biosynthesis_adapter"/>
</dbReference>
<dbReference type="AlphaFoldDB" id="H2C949"/>